<dbReference type="Gene3D" id="3.50.80.10">
    <property type="entry name" value="D-tyrosyl-tRNA(Tyr) deacylase"/>
    <property type="match status" value="1"/>
</dbReference>
<dbReference type="KEGG" id="mthd:A3224_15515"/>
<dbReference type="HAMAP" id="MF_00518">
    <property type="entry name" value="Deacylase_Dtd"/>
    <property type="match status" value="1"/>
</dbReference>
<dbReference type="Pfam" id="PF02580">
    <property type="entry name" value="Tyr_Deacylase"/>
    <property type="match status" value="1"/>
</dbReference>
<organism evidence="4 6">
    <name type="scientific">Microbulbifer thermotolerans</name>
    <dbReference type="NCBI Taxonomy" id="252514"/>
    <lineage>
        <taxon>Bacteria</taxon>
        <taxon>Pseudomonadati</taxon>
        <taxon>Pseudomonadota</taxon>
        <taxon>Gammaproteobacteria</taxon>
        <taxon>Cellvibrionales</taxon>
        <taxon>Microbulbiferaceae</taxon>
        <taxon>Microbulbifer</taxon>
    </lineage>
</organism>
<dbReference type="GO" id="GO:0005737">
    <property type="term" value="C:cytoplasm"/>
    <property type="evidence" value="ECO:0007669"/>
    <property type="project" value="UniProtKB-SubCell"/>
</dbReference>
<comment type="function">
    <text evidence="3">An aminoacyl-tRNA editing enzyme that deacylates mischarged D-aminoacyl-tRNAs. Also deacylates mischarged glycyl-tRNA(Ala), protecting cells against glycine mischarging by AlaRS. Acts via tRNA-based rather than protein-based catalysis; rejects L-amino acids rather than detecting D-amino acids in the active site. By recycling D-aminoacyl-tRNA to D-amino acids and free tRNA molecules, this enzyme counteracts the toxicity associated with the formation of D-aminoacyl-tRNA entities in vivo and helps enforce protein L-homochirality.</text>
</comment>
<dbReference type="RefSeq" id="WP_067156718.1">
    <property type="nucleotide sequence ID" value="NZ_CP014864.1"/>
</dbReference>
<dbReference type="Proteomes" id="UP001209730">
    <property type="component" value="Unassembled WGS sequence"/>
</dbReference>
<dbReference type="EC" id="3.1.1.-" evidence="3"/>
<feature type="short sequence motif" description="Gly-cisPro motif, important for rejection of L-amino acids" evidence="3">
    <location>
        <begin position="137"/>
        <end position="138"/>
    </location>
</feature>
<protein>
    <recommendedName>
        <fullName evidence="3">D-aminoacyl-tRNA deacylase</fullName>
        <shortName evidence="3">DTD</shortName>
        <ecNumber evidence="3">3.1.1.96</ecNumber>
    </recommendedName>
    <alternativeName>
        <fullName evidence="3">Gly-tRNA(Ala) deacylase</fullName>
        <ecNumber evidence="3">3.1.1.-</ecNumber>
    </alternativeName>
</protein>
<dbReference type="GO" id="GO:0000049">
    <property type="term" value="F:tRNA binding"/>
    <property type="evidence" value="ECO:0007669"/>
    <property type="project" value="UniProtKB-UniRule"/>
</dbReference>
<dbReference type="GO" id="GO:0051500">
    <property type="term" value="F:D-tyrosyl-tRNA(Tyr) deacylase activity"/>
    <property type="evidence" value="ECO:0007669"/>
    <property type="project" value="TreeGrafter"/>
</dbReference>
<dbReference type="GO" id="GO:0043908">
    <property type="term" value="F:Ser(Gly)-tRNA(Ala) hydrolase activity"/>
    <property type="evidence" value="ECO:0007669"/>
    <property type="project" value="UniProtKB-UniRule"/>
</dbReference>
<proteinExistence type="inferred from homology"/>
<dbReference type="FunFam" id="3.50.80.10:FF:000001">
    <property type="entry name" value="D-aminoacyl-tRNA deacylase"/>
    <property type="match status" value="1"/>
</dbReference>
<reference evidence="6" key="1">
    <citation type="submission" date="2016-03" db="EMBL/GenBank/DDBJ databases">
        <authorList>
            <person name="Lee Y.-S."/>
            <person name="Choi Y.-L."/>
        </authorList>
    </citation>
    <scope>NUCLEOTIDE SEQUENCE [LARGE SCALE GENOMIC DNA]</scope>
    <source>
        <strain evidence="6">DAU221</strain>
    </source>
</reference>
<keyword evidence="6" id="KW-1185">Reference proteome</keyword>
<evidence type="ECO:0000256" key="2">
    <source>
        <dbReference type="ARBA" id="ARBA00022801"/>
    </source>
</evidence>
<dbReference type="NCBIfam" id="TIGR00256">
    <property type="entry name" value="D-aminoacyl-tRNA deacylase"/>
    <property type="match status" value="1"/>
</dbReference>
<dbReference type="AlphaFoldDB" id="A0A143HQQ0"/>
<comment type="similarity">
    <text evidence="1 3">Belongs to the DTD family.</text>
</comment>
<dbReference type="InterPro" id="IPR023509">
    <property type="entry name" value="DTD-like_sf"/>
</dbReference>
<dbReference type="EC" id="3.1.1.96" evidence="3"/>
<evidence type="ECO:0000256" key="3">
    <source>
        <dbReference type="HAMAP-Rule" id="MF_00518"/>
    </source>
</evidence>
<gene>
    <name evidence="3 5" type="primary">dtd</name>
    <name evidence="4" type="ORF">A3224_15515</name>
    <name evidence="5" type="ORF">OQJ68_15060</name>
</gene>
<name>A0A143HQQ0_MICTH</name>
<dbReference type="CDD" id="cd00563">
    <property type="entry name" value="Dtyr_deacylase"/>
    <property type="match status" value="1"/>
</dbReference>
<evidence type="ECO:0000256" key="1">
    <source>
        <dbReference type="ARBA" id="ARBA00009673"/>
    </source>
</evidence>
<reference evidence="4" key="2">
    <citation type="submission" date="2016-03" db="EMBL/GenBank/DDBJ databases">
        <authorList>
            <person name="Ploux O."/>
        </authorList>
    </citation>
    <scope>NUCLEOTIDE SEQUENCE [LARGE SCALE GENOMIC DNA]</scope>
    <source>
        <strain evidence="4">DAU221</strain>
    </source>
</reference>
<dbReference type="OrthoDB" id="9801395at2"/>
<keyword evidence="3" id="KW-0694">RNA-binding</keyword>
<sequence length="145" mass="15993">MKGLIQRVRHARVEVNGESVGAIDKGLLLLLGVEAHDNRESADKLLHKVLHYRVFGDDQGRMNLNLQQAGGGLLVVSQFTLVADTSRGLRPSFSRGAKPQQAEALYDYFVEQARRQFSPVECGVFAADMQVSLQNDGPVTFLLEV</sequence>
<dbReference type="GO" id="GO:0019478">
    <property type="term" value="P:D-amino acid catabolic process"/>
    <property type="evidence" value="ECO:0007669"/>
    <property type="project" value="UniProtKB-UniRule"/>
</dbReference>
<evidence type="ECO:0000313" key="5">
    <source>
        <dbReference type="EMBL" id="MCX2803112.1"/>
    </source>
</evidence>
<evidence type="ECO:0000313" key="4">
    <source>
        <dbReference type="EMBL" id="AMX03807.1"/>
    </source>
</evidence>
<dbReference type="PANTHER" id="PTHR10472:SF5">
    <property type="entry name" value="D-AMINOACYL-TRNA DEACYLASE 1"/>
    <property type="match status" value="1"/>
</dbReference>
<keyword evidence="3" id="KW-0963">Cytoplasm</keyword>
<comment type="domain">
    <text evidence="3">A Gly-cisPro motif from one monomer fits into the active site of the other monomer to allow specific chiral rejection of L-amino acids.</text>
</comment>
<dbReference type="SUPFAM" id="SSF69500">
    <property type="entry name" value="DTD-like"/>
    <property type="match status" value="1"/>
</dbReference>
<dbReference type="GO" id="GO:0106026">
    <property type="term" value="F:Gly-tRNA(Ala) deacylase activity"/>
    <property type="evidence" value="ECO:0007669"/>
    <property type="project" value="UniProtKB-UniRule"/>
</dbReference>
<keyword evidence="3" id="KW-0820">tRNA-binding</keyword>
<comment type="subunit">
    <text evidence="3">Homodimer.</text>
</comment>
<dbReference type="EMBL" id="JAPHQB010000032">
    <property type="protein sequence ID" value="MCX2803112.1"/>
    <property type="molecule type" value="Genomic_DNA"/>
</dbReference>
<reference evidence="5" key="3">
    <citation type="submission" date="2022-11" db="EMBL/GenBank/DDBJ databases">
        <title>Chitin-degrading and fungicidal potential of chitinolytic bacterial strains from marine environment of the Pacific Ocean regions.</title>
        <authorList>
            <person name="Pentekhina I."/>
            <person name="Nedashkovskaya O."/>
            <person name="Seitkalieva A."/>
            <person name="Podvolotskaya A."/>
            <person name="Tekutyeva L."/>
            <person name="Balabanova L."/>
        </authorList>
    </citation>
    <scope>NUCLEOTIDE SEQUENCE</scope>
    <source>
        <strain evidence="5">KMM 6838</strain>
    </source>
</reference>
<evidence type="ECO:0000313" key="6">
    <source>
        <dbReference type="Proteomes" id="UP000076077"/>
    </source>
</evidence>
<dbReference type="InterPro" id="IPR003732">
    <property type="entry name" value="Daa-tRNA_deacyls_DTD"/>
</dbReference>
<comment type="catalytic activity">
    <reaction evidence="3">
        <text>a D-aminoacyl-tRNA + H2O = a tRNA + a D-alpha-amino acid + H(+)</text>
        <dbReference type="Rhea" id="RHEA:13953"/>
        <dbReference type="Rhea" id="RHEA-COMP:10123"/>
        <dbReference type="Rhea" id="RHEA-COMP:10124"/>
        <dbReference type="ChEBI" id="CHEBI:15377"/>
        <dbReference type="ChEBI" id="CHEBI:15378"/>
        <dbReference type="ChEBI" id="CHEBI:59871"/>
        <dbReference type="ChEBI" id="CHEBI:78442"/>
        <dbReference type="ChEBI" id="CHEBI:79333"/>
        <dbReference type="EC" id="3.1.1.96"/>
    </reaction>
</comment>
<dbReference type="Proteomes" id="UP000076077">
    <property type="component" value="Chromosome"/>
</dbReference>
<dbReference type="EMBL" id="CP014864">
    <property type="protein sequence ID" value="AMX03807.1"/>
    <property type="molecule type" value="Genomic_DNA"/>
</dbReference>
<dbReference type="PANTHER" id="PTHR10472">
    <property type="entry name" value="D-TYROSYL-TRNA TYR DEACYLASE"/>
    <property type="match status" value="1"/>
</dbReference>
<accession>A0A143HQQ0</accession>
<comment type="subcellular location">
    <subcellularLocation>
        <location evidence="3">Cytoplasm</location>
    </subcellularLocation>
</comment>
<keyword evidence="2 3" id="KW-0378">Hydrolase</keyword>
<comment type="catalytic activity">
    <reaction evidence="3">
        <text>glycyl-tRNA(Ala) + H2O = tRNA(Ala) + glycine + H(+)</text>
        <dbReference type="Rhea" id="RHEA:53744"/>
        <dbReference type="Rhea" id="RHEA-COMP:9657"/>
        <dbReference type="Rhea" id="RHEA-COMP:13640"/>
        <dbReference type="ChEBI" id="CHEBI:15377"/>
        <dbReference type="ChEBI" id="CHEBI:15378"/>
        <dbReference type="ChEBI" id="CHEBI:57305"/>
        <dbReference type="ChEBI" id="CHEBI:78442"/>
        <dbReference type="ChEBI" id="CHEBI:78522"/>
    </reaction>
</comment>
<dbReference type="GeneID" id="76609437"/>